<evidence type="ECO:0000313" key="2">
    <source>
        <dbReference type="Proteomes" id="UP000198866"/>
    </source>
</evidence>
<name>A0A1H7CZ68_9BURK</name>
<organism evidence="1 2">
    <name type="scientific">Paraburkholderia diazotrophica</name>
    <dbReference type="NCBI Taxonomy" id="667676"/>
    <lineage>
        <taxon>Bacteria</taxon>
        <taxon>Pseudomonadati</taxon>
        <taxon>Pseudomonadota</taxon>
        <taxon>Betaproteobacteria</taxon>
        <taxon>Burkholderiales</taxon>
        <taxon>Burkholderiaceae</taxon>
        <taxon>Paraburkholderia</taxon>
    </lineage>
</organism>
<gene>
    <name evidence="1" type="ORF">SAMN05192539_102335</name>
</gene>
<keyword evidence="2" id="KW-1185">Reference proteome</keyword>
<dbReference type="AlphaFoldDB" id="A0A1H7CZ68"/>
<dbReference type="EMBL" id="FNYE01000023">
    <property type="protein sequence ID" value="SEJ91165.1"/>
    <property type="molecule type" value="Genomic_DNA"/>
</dbReference>
<reference evidence="2" key="1">
    <citation type="submission" date="2016-10" db="EMBL/GenBank/DDBJ databases">
        <authorList>
            <person name="Varghese N."/>
            <person name="Submissions S."/>
        </authorList>
    </citation>
    <scope>NUCLEOTIDE SEQUENCE [LARGE SCALE GENOMIC DNA]</scope>
    <source>
        <strain evidence="2">LMG 26031</strain>
    </source>
</reference>
<accession>A0A1H7CZ68</accession>
<evidence type="ECO:0000313" key="1">
    <source>
        <dbReference type="EMBL" id="SEJ91165.1"/>
    </source>
</evidence>
<dbReference type="Proteomes" id="UP000198866">
    <property type="component" value="Unassembled WGS sequence"/>
</dbReference>
<proteinExistence type="predicted"/>
<protein>
    <submittedName>
        <fullName evidence="1">Uncharacterized protein</fullName>
    </submittedName>
</protein>
<sequence>MDSAEIELEIEELHREVGIALFPWTRESFTEDKIKRGETDMQEITREWLSWLRSVKSEKDRNTDVWRKMRNWD</sequence>
<dbReference type="RefSeq" id="WP_090870197.1">
    <property type="nucleotide sequence ID" value="NZ_FNYE01000023.1"/>
</dbReference>